<dbReference type="OrthoDB" id="6899345at2"/>
<dbReference type="InterPro" id="IPR035959">
    <property type="entry name" value="RutC-like_sf"/>
</dbReference>
<dbReference type="KEGG" id="buz:AYM40_15765"/>
<evidence type="ECO:0000313" key="2">
    <source>
        <dbReference type="Proteomes" id="UP000076852"/>
    </source>
</evidence>
<dbReference type="CDD" id="cd06150">
    <property type="entry name" value="YjgF_YER057c_UK114_like_2"/>
    <property type="match status" value="1"/>
</dbReference>
<dbReference type="InterPro" id="IPR006175">
    <property type="entry name" value="YjgF/YER057c/UK114"/>
</dbReference>
<dbReference type="PANTHER" id="PTHR47328:SF1">
    <property type="entry name" value="RUTC FAMILY PROTEIN YOAB"/>
    <property type="match status" value="1"/>
</dbReference>
<dbReference type="AlphaFoldDB" id="A0A160FMA9"/>
<proteinExistence type="predicted"/>
<dbReference type="EMBL" id="CP014578">
    <property type="protein sequence ID" value="ANB73651.1"/>
    <property type="molecule type" value="Genomic_DNA"/>
</dbReference>
<protein>
    <recommendedName>
        <fullName evidence="3">Cytochrome C2</fullName>
    </recommendedName>
</protein>
<dbReference type="Proteomes" id="UP000076852">
    <property type="component" value="Chromosome 1"/>
</dbReference>
<dbReference type="Gene3D" id="3.30.1330.40">
    <property type="entry name" value="RutC-like"/>
    <property type="match status" value="1"/>
</dbReference>
<dbReference type="PANTHER" id="PTHR47328">
    <property type="match status" value="1"/>
</dbReference>
<dbReference type="STRING" id="1804984.AYM40_15765"/>
<gene>
    <name evidence="1" type="ORF">AYM40_15765</name>
</gene>
<sequence>MQQEIKRYESNARMTRAVQFGDLVFIGGQTSDDEAADIRTQTAQVLSKVDKYLQMVGIDSTRILSAQVWLADIAADYDAMNEVWDEWVPEGHTPARATVQATLASPALRVEIAVVAAK</sequence>
<name>A0A160FMA9_9BURK</name>
<evidence type="ECO:0008006" key="3">
    <source>
        <dbReference type="Google" id="ProtNLM"/>
    </source>
</evidence>
<dbReference type="Pfam" id="PF01042">
    <property type="entry name" value="Ribonuc_L-PSP"/>
    <property type="match status" value="1"/>
</dbReference>
<organism evidence="1 2">
    <name type="scientific">Paraburkholderia phytofirmans OLGA172</name>
    <dbReference type="NCBI Taxonomy" id="1417228"/>
    <lineage>
        <taxon>Bacteria</taxon>
        <taxon>Pseudomonadati</taxon>
        <taxon>Pseudomonadota</taxon>
        <taxon>Betaproteobacteria</taxon>
        <taxon>Burkholderiales</taxon>
        <taxon>Burkholderiaceae</taxon>
        <taxon>Paraburkholderia</taxon>
    </lineage>
</organism>
<dbReference type="SUPFAM" id="SSF55298">
    <property type="entry name" value="YjgF-like"/>
    <property type="match status" value="1"/>
</dbReference>
<keyword evidence="2" id="KW-1185">Reference proteome</keyword>
<evidence type="ECO:0000313" key="1">
    <source>
        <dbReference type="EMBL" id="ANB73651.1"/>
    </source>
</evidence>
<dbReference type="InterPro" id="IPR035709">
    <property type="entry name" value="YoaB-like"/>
</dbReference>
<reference evidence="1 2" key="1">
    <citation type="journal article" date="2016" name="Gene">
        <title>PacBio SMRT assembly of a complex multi-replicon genome reveals chlorocatechol degradative operon in a region of genome plasticity.</title>
        <authorList>
            <person name="Ricker N."/>
            <person name="Shen S.Y."/>
            <person name="Goordial J."/>
            <person name="Jin S."/>
            <person name="Fulthorpe R.R."/>
        </authorList>
    </citation>
    <scope>NUCLEOTIDE SEQUENCE [LARGE SCALE GENOMIC DNA]</scope>
    <source>
        <strain evidence="1 2">OLGA172</strain>
    </source>
</reference>
<accession>A0A160FMA9</accession>